<feature type="region of interest" description="Disordered" evidence="1">
    <location>
        <begin position="1"/>
        <end position="39"/>
    </location>
</feature>
<dbReference type="AlphaFoldDB" id="A0A1M6R342"/>
<dbReference type="Proteomes" id="UP000184387">
    <property type="component" value="Unassembled WGS sequence"/>
</dbReference>
<evidence type="ECO:0000256" key="1">
    <source>
        <dbReference type="SAM" id="MobiDB-lite"/>
    </source>
</evidence>
<name>A0A1M6R342_9PROT</name>
<reference evidence="2 3" key="1">
    <citation type="submission" date="2016-11" db="EMBL/GenBank/DDBJ databases">
        <authorList>
            <person name="Jaros S."/>
            <person name="Januszkiewicz K."/>
            <person name="Wedrychowicz H."/>
        </authorList>
    </citation>
    <scope>NUCLEOTIDE SEQUENCE [LARGE SCALE GENOMIC DNA]</scope>
    <source>
        <strain evidence="2 3">DSM 14916</strain>
    </source>
</reference>
<evidence type="ECO:0000313" key="2">
    <source>
        <dbReference type="EMBL" id="SHK26748.1"/>
    </source>
</evidence>
<dbReference type="STRING" id="198092.SAMN02745194_04576"/>
<proteinExistence type="predicted"/>
<dbReference type="RefSeq" id="WP_073139390.1">
    <property type="nucleotide sequence ID" value="NZ_FQZF01000040.1"/>
</dbReference>
<dbReference type="EMBL" id="FQZF01000040">
    <property type="protein sequence ID" value="SHK26748.1"/>
    <property type="molecule type" value="Genomic_DNA"/>
</dbReference>
<feature type="region of interest" description="Disordered" evidence="1">
    <location>
        <begin position="79"/>
        <end position="100"/>
    </location>
</feature>
<keyword evidence="3" id="KW-1185">Reference proteome</keyword>
<evidence type="ECO:0000313" key="3">
    <source>
        <dbReference type="Proteomes" id="UP000184387"/>
    </source>
</evidence>
<accession>A0A1M6R342</accession>
<protein>
    <submittedName>
        <fullName evidence="2">Uncharacterized protein</fullName>
    </submittedName>
</protein>
<sequence length="100" mass="10888">MKGLKSTRPAPAISPDEMLRAAGEAAPQQPPAIVQRQGDDRPAVLSVRMTEGTLEALARFAIDKGTTQRRVIAEALAKHGVQVSSHDLEERPQPRRRGRS</sequence>
<gene>
    <name evidence="2" type="ORF">SAMN02745194_04576</name>
</gene>
<organism evidence="2 3">
    <name type="scientific">Muricoccus roseus</name>
    <dbReference type="NCBI Taxonomy" id="198092"/>
    <lineage>
        <taxon>Bacteria</taxon>
        <taxon>Pseudomonadati</taxon>
        <taxon>Pseudomonadota</taxon>
        <taxon>Alphaproteobacteria</taxon>
        <taxon>Acetobacterales</taxon>
        <taxon>Roseomonadaceae</taxon>
        <taxon>Muricoccus</taxon>
    </lineage>
</organism>